<dbReference type="InterPro" id="IPR005615">
    <property type="entry name" value="Glutathione_synthase"/>
</dbReference>
<dbReference type="Proteomes" id="UP000195602">
    <property type="component" value="Unassembled WGS sequence"/>
</dbReference>
<reference evidence="1 2" key="1">
    <citation type="submission" date="2017-04" db="EMBL/GenBank/DDBJ databases">
        <title>Draft genome of the yeast Clavispora lusitaniae type strain CBS 6936.</title>
        <authorList>
            <person name="Durrens P."/>
            <person name="Klopp C."/>
            <person name="Biteau N."/>
            <person name="Fitton-Ouhabi V."/>
            <person name="Dementhon K."/>
            <person name="Accoceberry I."/>
            <person name="Sherman D.J."/>
            <person name="Noel T."/>
        </authorList>
    </citation>
    <scope>NUCLEOTIDE SEQUENCE [LARGE SCALE GENOMIC DNA]</scope>
    <source>
        <strain evidence="1 2">CBS 6936</strain>
    </source>
</reference>
<dbReference type="GO" id="GO:0004363">
    <property type="term" value="F:glutathione synthase activity"/>
    <property type="evidence" value="ECO:0007669"/>
    <property type="project" value="InterPro"/>
</dbReference>
<evidence type="ECO:0000313" key="2">
    <source>
        <dbReference type="Proteomes" id="UP000195602"/>
    </source>
</evidence>
<sequence>MKIGGNSILCHQFHIYKRTRIFFSVRLNLNAVCRLEKSFQFNLGNQTFADDVIVNCNSRYIYVELGIFGTVVFNEETGEISANDNAGHLRSKFCSSDEGGVAGLMSFE</sequence>
<dbReference type="KEGG" id="clus:A9F13_01g09053"/>
<dbReference type="GO" id="GO:0005524">
    <property type="term" value="F:ATP binding"/>
    <property type="evidence" value="ECO:0007669"/>
    <property type="project" value="InterPro"/>
</dbReference>
<evidence type="ECO:0000313" key="1">
    <source>
        <dbReference type="EMBL" id="OVF11395.1"/>
    </source>
</evidence>
<dbReference type="AlphaFoldDB" id="A0AA91Q4W5"/>
<accession>A0AA91Q4W5</accession>
<gene>
    <name evidence="1" type="ORF">A9F13_01g09053</name>
</gene>
<dbReference type="SUPFAM" id="SSF56059">
    <property type="entry name" value="Glutathione synthetase ATP-binding domain-like"/>
    <property type="match status" value="1"/>
</dbReference>
<dbReference type="Gene3D" id="3.30.470.20">
    <property type="entry name" value="ATP-grasp fold, B domain"/>
    <property type="match status" value="1"/>
</dbReference>
<name>A0AA91Q4W5_CLALS</name>
<proteinExistence type="predicted"/>
<dbReference type="EMBL" id="LYUB02000001">
    <property type="protein sequence ID" value="OVF11395.1"/>
    <property type="molecule type" value="Genomic_DNA"/>
</dbReference>
<dbReference type="Pfam" id="PF03917">
    <property type="entry name" value="GSH_synth_ATP"/>
    <property type="match status" value="1"/>
</dbReference>
<organism evidence="1 2">
    <name type="scientific">Clavispora lusitaniae</name>
    <name type="common">Candida lusitaniae</name>
    <dbReference type="NCBI Taxonomy" id="36911"/>
    <lineage>
        <taxon>Eukaryota</taxon>
        <taxon>Fungi</taxon>
        <taxon>Dikarya</taxon>
        <taxon>Ascomycota</taxon>
        <taxon>Saccharomycotina</taxon>
        <taxon>Pichiomycetes</taxon>
        <taxon>Metschnikowiaceae</taxon>
        <taxon>Clavispora</taxon>
    </lineage>
</organism>
<protein>
    <submittedName>
        <fullName evidence="1">Glutathione synthetase</fullName>
    </submittedName>
</protein>
<comment type="caution">
    <text evidence="1">The sequence shown here is derived from an EMBL/GenBank/DDBJ whole genome shotgun (WGS) entry which is preliminary data.</text>
</comment>